<dbReference type="EMBL" id="GG749421">
    <property type="protein sequence ID" value="EGE80560.2"/>
    <property type="molecule type" value="Genomic_DNA"/>
</dbReference>
<evidence type="ECO:0000313" key="2">
    <source>
        <dbReference type="EMBL" id="EGE80560.2"/>
    </source>
</evidence>
<dbReference type="AlphaFoldDB" id="F2TBH3"/>
<feature type="compositionally biased region" description="Low complexity" evidence="1">
    <location>
        <begin position="107"/>
        <end position="119"/>
    </location>
</feature>
<evidence type="ECO:0000256" key="1">
    <source>
        <dbReference type="SAM" id="MobiDB-lite"/>
    </source>
</evidence>
<proteinExistence type="predicted"/>
<name>F2TBH3_AJEDA</name>
<gene>
    <name evidence="2" type="ORF">BDDG_03501</name>
</gene>
<feature type="compositionally biased region" description="Basic residues" evidence="1">
    <location>
        <begin position="172"/>
        <end position="185"/>
    </location>
</feature>
<dbReference type="HOGENOM" id="CLU_956347_0_0_1"/>
<protein>
    <submittedName>
        <fullName evidence="2">Uncharacterized protein</fullName>
    </submittedName>
</protein>
<dbReference type="Proteomes" id="UP000007802">
    <property type="component" value="Unassembled WGS sequence"/>
</dbReference>
<feature type="compositionally biased region" description="Polar residues" evidence="1">
    <location>
        <begin position="127"/>
        <end position="142"/>
    </location>
</feature>
<feature type="compositionally biased region" description="Pro residues" evidence="1">
    <location>
        <begin position="143"/>
        <end position="153"/>
    </location>
</feature>
<accession>F2TBH3</accession>
<organism evidence="2">
    <name type="scientific">Ajellomyces dermatitidis (strain ATCC 18188 / CBS 674.68)</name>
    <name type="common">Blastomyces dermatitidis</name>
    <dbReference type="NCBI Taxonomy" id="653446"/>
    <lineage>
        <taxon>Eukaryota</taxon>
        <taxon>Fungi</taxon>
        <taxon>Dikarya</taxon>
        <taxon>Ascomycota</taxon>
        <taxon>Pezizomycotina</taxon>
        <taxon>Eurotiomycetes</taxon>
        <taxon>Eurotiomycetidae</taxon>
        <taxon>Onygenales</taxon>
        <taxon>Ajellomycetaceae</taxon>
        <taxon>Blastomyces</taxon>
    </lineage>
</organism>
<reference evidence="2" key="1">
    <citation type="submission" date="2010-03" db="EMBL/GenBank/DDBJ databases">
        <title>Annotation of Blastomyces dermatitidis strain ATCC 18188.</title>
        <authorList>
            <consortium name="The Broad Institute Genome Sequencing Platform"/>
            <consortium name="Broad Institute Genome Sequencing Center for Infectious Disease."/>
            <person name="Cuomo C."/>
            <person name="Klein B."/>
            <person name="Sullivan T."/>
            <person name="Heitman J."/>
            <person name="Young S."/>
            <person name="Zeng Q."/>
            <person name="Gargeya S."/>
            <person name="Alvarado L."/>
            <person name="Berlin A.M."/>
            <person name="Chapman S.B."/>
            <person name="Chen Z."/>
            <person name="Freedman E."/>
            <person name="Gellesch M."/>
            <person name="Goldberg J."/>
            <person name="Griggs A."/>
            <person name="Gujja S."/>
            <person name="Heilman E."/>
            <person name="Heiman D."/>
            <person name="Howarth C."/>
            <person name="Mehta T."/>
            <person name="Neiman D."/>
            <person name="Pearson M."/>
            <person name="Roberts A."/>
            <person name="Saif S."/>
            <person name="Shea T."/>
            <person name="Shenoy N."/>
            <person name="Sisk P."/>
            <person name="Stolte C."/>
            <person name="Sykes S."/>
            <person name="White J."/>
            <person name="Yandava C."/>
            <person name="Haas B."/>
            <person name="Nusbaum C."/>
            <person name="Birren B."/>
        </authorList>
    </citation>
    <scope>NUCLEOTIDE SEQUENCE [LARGE SCALE GENOMIC DNA]</scope>
    <source>
        <strain evidence="2">ATCC 18188</strain>
    </source>
</reference>
<sequence>MEDHHNTLFIKVYLSHANRVISGYVAEERFDKIRRAKIEMQILAEIEKSMFPMALRIAWVSMVVHTNTFDIYWLGQQDLHKLPKSAIRRIEPDVSLADKLISPSPSPSQSSSREPSPLHSGEESIALSDSETSPGSDAANPNPQDPEAPPTTPTKPTTSKMRGTGTAAKKPAGVRKTRTPPKKKLFPATVEELEKSTNITPPEEEKTDSKSAVINQEVLYSTDKATPSPLETALKASEIAAPAGALKNGQTASTSGRGRKQKNAAHQTEASKAPAAAPAGLGKGKGKGGGQTPLARKFLCCRAGCVGM</sequence>
<feature type="region of interest" description="Disordered" evidence="1">
    <location>
        <begin position="98"/>
        <end position="214"/>
    </location>
</feature>
<dbReference type="OrthoDB" id="4188386at2759"/>
<feature type="compositionally biased region" description="Gly residues" evidence="1">
    <location>
        <begin position="281"/>
        <end position="291"/>
    </location>
</feature>
<feature type="region of interest" description="Disordered" evidence="1">
    <location>
        <begin position="241"/>
        <end position="293"/>
    </location>
</feature>